<dbReference type="PANTHER" id="PTHR23501:SF191">
    <property type="entry name" value="VACUOLAR BASIC AMINO ACID TRANSPORTER 4"/>
    <property type="match status" value="1"/>
</dbReference>
<evidence type="ECO:0000313" key="10">
    <source>
        <dbReference type="Proteomes" id="UP001301769"/>
    </source>
</evidence>
<evidence type="ECO:0000256" key="1">
    <source>
        <dbReference type="ARBA" id="ARBA00004127"/>
    </source>
</evidence>
<reference evidence="9" key="1">
    <citation type="journal article" date="2023" name="Mol. Phylogenet. Evol.">
        <title>Genome-scale phylogeny and comparative genomics of the fungal order Sordariales.</title>
        <authorList>
            <person name="Hensen N."/>
            <person name="Bonometti L."/>
            <person name="Westerberg I."/>
            <person name="Brannstrom I.O."/>
            <person name="Guillou S."/>
            <person name="Cros-Aarteil S."/>
            <person name="Calhoun S."/>
            <person name="Haridas S."/>
            <person name="Kuo A."/>
            <person name="Mondo S."/>
            <person name="Pangilinan J."/>
            <person name="Riley R."/>
            <person name="LaButti K."/>
            <person name="Andreopoulos B."/>
            <person name="Lipzen A."/>
            <person name="Chen C."/>
            <person name="Yan M."/>
            <person name="Daum C."/>
            <person name="Ng V."/>
            <person name="Clum A."/>
            <person name="Steindorff A."/>
            <person name="Ohm R.A."/>
            <person name="Martin F."/>
            <person name="Silar P."/>
            <person name="Natvig D.O."/>
            <person name="Lalanne C."/>
            <person name="Gautier V."/>
            <person name="Ament-Velasquez S.L."/>
            <person name="Kruys A."/>
            <person name="Hutchinson M.I."/>
            <person name="Powell A.J."/>
            <person name="Barry K."/>
            <person name="Miller A.N."/>
            <person name="Grigoriev I.V."/>
            <person name="Debuchy R."/>
            <person name="Gladieux P."/>
            <person name="Hiltunen Thoren M."/>
            <person name="Johannesson H."/>
        </authorList>
    </citation>
    <scope>NUCLEOTIDE SEQUENCE</scope>
    <source>
        <strain evidence="9">PSN293</strain>
    </source>
</reference>
<name>A0AAN7BDH9_9PEZI</name>
<dbReference type="InterPro" id="IPR011701">
    <property type="entry name" value="MFS"/>
</dbReference>
<dbReference type="InterPro" id="IPR036259">
    <property type="entry name" value="MFS_trans_sf"/>
</dbReference>
<feature type="domain" description="Major facilitator superfamily (MFS) profile" evidence="8">
    <location>
        <begin position="90"/>
        <end position="575"/>
    </location>
</feature>
<keyword evidence="4 7" id="KW-1133">Transmembrane helix</keyword>
<evidence type="ECO:0000256" key="4">
    <source>
        <dbReference type="ARBA" id="ARBA00022989"/>
    </source>
</evidence>
<dbReference type="AlphaFoldDB" id="A0AAN7BDH9"/>
<dbReference type="PROSITE" id="PS50850">
    <property type="entry name" value="MFS"/>
    <property type="match status" value="1"/>
</dbReference>
<dbReference type="PANTHER" id="PTHR23501">
    <property type="entry name" value="MAJOR FACILITATOR SUPERFAMILY"/>
    <property type="match status" value="1"/>
</dbReference>
<comment type="subcellular location">
    <subcellularLocation>
        <location evidence="1">Endomembrane system</location>
        <topology evidence="1">Multi-pass membrane protein</topology>
    </subcellularLocation>
</comment>
<keyword evidence="3 7" id="KW-0812">Transmembrane</keyword>
<evidence type="ECO:0000256" key="6">
    <source>
        <dbReference type="SAM" id="MobiDB-lite"/>
    </source>
</evidence>
<evidence type="ECO:0000313" key="9">
    <source>
        <dbReference type="EMBL" id="KAK4219337.1"/>
    </source>
</evidence>
<feature type="transmembrane region" description="Helical" evidence="7">
    <location>
        <begin position="384"/>
        <end position="405"/>
    </location>
</feature>
<gene>
    <name evidence="9" type="ORF">QBC37DRAFT_477869</name>
</gene>
<comment type="caution">
    <text evidence="9">The sequence shown here is derived from an EMBL/GenBank/DDBJ whole genome shotgun (WGS) entry which is preliminary data.</text>
</comment>
<keyword evidence="10" id="KW-1185">Reference proteome</keyword>
<keyword evidence="5 7" id="KW-0472">Membrane</keyword>
<dbReference type="SUPFAM" id="SSF103473">
    <property type="entry name" value="MFS general substrate transporter"/>
    <property type="match status" value="1"/>
</dbReference>
<feature type="transmembrane region" description="Helical" evidence="7">
    <location>
        <begin position="349"/>
        <end position="372"/>
    </location>
</feature>
<evidence type="ECO:0000259" key="8">
    <source>
        <dbReference type="PROSITE" id="PS50850"/>
    </source>
</evidence>
<dbReference type="GO" id="GO:0015174">
    <property type="term" value="F:basic amino acid transmembrane transporter activity"/>
    <property type="evidence" value="ECO:0007669"/>
    <property type="project" value="TreeGrafter"/>
</dbReference>
<feature type="region of interest" description="Disordered" evidence="6">
    <location>
        <begin position="1"/>
        <end position="69"/>
    </location>
</feature>
<feature type="transmembrane region" description="Helical" evidence="7">
    <location>
        <begin position="552"/>
        <end position="571"/>
    </location>
</feature>
<feature type="transmembrane region" description="Helical" evidence="7">
    <location>
        <begin position="212"/>
        <end position="235"/>
    </location>
</feature>
<evidence type="ECO:0000256" key="2">
    <source>
        <dbReference type="ARBA" id="ARBA00022448"/>
    </source>
</evidence>
<evidence type="ECO:0000256" key="5">
    <source>
        <dbReference type="ARBA" id="ARBA00023136"/>
    </source>
</evidence>
<feature type="transmembrane region" description="Helical" evidence="7">
    <location>
        <begin position="440"/>
        <end position="468"/>
    </location>
</feature>
<feature type="transmembrane region" description="Helical" evidence="7">
    <location>
        <begin position="276"/>
        <end position="299"/>
    </location>
</feature>
<dbReference type="Gene3D" id="1.20.1250.20">
    <property type="entry name" value="MFS general substrate transporter like domains"/>
    <property type="match status" value="1"/>
</dbReference>
<accession>A0AAN7BDH9</accession>
<feature type="transmembrane region" description="Helical" evidence="7">
    <location>
        <begin position="124"/>
        <end position="143"/>
    </location>
</feature>
<feature type="transmembrane region" description="Helical" evidence="7">
    <location>
        <begin position="311"/>
        <end position="329"/>
    </location>
</feature>
<dbReference type="GO" id="GO:0000329">
    <property type="term" value="C:fungal-type vacuole membrane"/>
    <property type="evidence" value="ECO:0007669"/>
    <property type="project" value="TreeGrafter"/>
</dbReference>
<dbReference type="EMBL" id="MU858048">
    <property type="protein sequence ID" value="KAK4219337.1"/>
    <property type="molecule type" value="Genomic_DNA"/>
</dbReference>
<sequence>MMPNSALTAALRPEEEDAERQHTAHHNGSHNGTGVVDESTPLLLSDAATSKPPPAGGSTDSASSHSEETDSDVEVVILAPELSTTRLVVTLGTTYIGVFVGAIDASIIATLSGPISSEFQSLSLLSWLATAYLIANAACQPLSGRMTDIFGRGPGLVFSNIMFAAGNLICGLAQNEGTVILGRVIAGIGGGGLMSISTFLASDLVPLRRRGVVQGIGNIAYGSGAMLGGVFGGLLNDATSMGWRLAFLILVPVSLVSAVLVAYLVRVPPKVSNKSLISRIDFTGSFLSVSFVVLLLVGLNSGGNMVPWTHPLVLTTIPLSLATLGLFLWWEANAAQPIIPVGLLLDRTVFAACITNFACTIVVMMVMFYVPLYLQVLGHSATEAGLRILASPLGVSFASVGCGYIAKHTGKYRYLAIFIVATFAGAVVLLTTLTENSPDWITFVAMAMHGAGYGGMLTLTLLACMAAVDHEHQAVVTSATYAFRSIGGTLGIAMASAVYQNILKARLWERFGHLPGAAEEIGRIRDDLGELKRLPEGWREGVIASFMEAFRGVWFTALAVAIVALIAVSLMKQHKLHTNLARLDEEEEEEEVQQ</sequence>
<feature type="transmembrane region" description="Helical" evidence="7">
    <location>
        <begin position="241"/>
        <end position="264"/>
    </location>
</feature>
<protein>
    <submittedName>
        <fullName evidence="9">Major facilitator superfamily transporter</fullName>
    </submittedName>
</protein>
<reference evidence="9" key="2">
    <citation type="submission" date="2023-05" db="EMBL/GenBank/DDBJ databases">
        <authorList>
            <consortium name="Lawrence Berkeley National Laboratory"/>
            <person name="Steindorff A."/>
            <person name="Hensen N."/>
            <person name="Bonometti L."/>
            <person name="Westerberg I."/>
            <person name="Brannstrom I.O."/>
            <person name="Guillou S."/>
            <person name="Cros-Aarteil S."/>
            <person name="Calhoun S."/>
            <person name="Haridas S."/>
            <person name="Kuo A."/>
            <person name="Mondo S."/>
            <person name="Pangilinan J."/>
            <person name="Riley R."/>
            <person name="Labutti K."/>
            <person name="Andreopoulos B."/>
            <person name="Lipzen A."/>
            <person name="Chen C."/>
            <person name="Yanf M."/>
            <person name="Daum C."/>
            <person name="Ng V."/>
            <person name="Clum A."/>
            <person name="Ohm R."/>
            <person name="Martin F."/>
            <person name="Silar P."/>
            <person name="Natvig D."/>
            <person name="Lalanne C."/>
            <person name="Gautier V."/>
            <person name="Ament-Velasquez S.L."/>
            <person name="Kruys A."/>
            <person name="Hutchinson M.I."/>
            <person name="Powell A.J."/>
            <person name="Barry K."/>
            <person name="Miller A.N."/>
            <person name="Grigoriev I.V."/>
            <person name="Debuchy R."/>
            <person name="Gladieux P."/>
            <person name="Thoren M.H."/>
            <person name="Johannesson H."/>
        </authorList>
    </citation>
    <scope>NUCLEOTIDE SEQUENCE</scope>
    <source>
        <strain evidence="9">PSN293</strain>
    </source>
</reference>
<dbReference type="GO" id="GO:0012505">
    <property type="term" value="C:endomembrane system"/>
    <property type="evidence" value="ECO:0007669"/>
    <property type="project" value="UniProtKB-SubCell"/>
</dbReference>
<organism evidence="9 10">
    <name type="scientific">Rhypophila decipiens</name>
    <dbReference type="NCBI Taxonomy" id="261697"/>
    <lineage>
        <taxon>Eukaryota</taxon>
        <taxon>Fungi</taxon>
        <taxon>Dikarya</taxon>
        <taxon>Ascomycota</taxon>
        <taxon>Pezizomycotina</taxon>
        <taxon>Sordariomycetes</taxon>
        <taxon>Sordariomycetidae</taxon>
        <taxon>Sordariales</taxon>
        <taxon>Naviculisporaceae</taxon>
        <taxon>Rhypophila</taxon>
    </lineage>
</organism>
<dbReference type="Pfam" id="PF07690">
    <property type="entry name" value="MFS_1"/>
    <property type="match status" value="1"/>
</dbReference>
<feature type="transmembrane region" description="Helical" evidence="7">
    <location>
        <begin position="412"/>
        <end position="434"/>
    </location>
</feature>
<dbReference type="InterPro" id="IPR020846">
    <property type="entry name" value="MFS_dom"/>
</dbReference>
<evidence type="ECO:0000256" key="7">
    <source>
        <dbReference type="SAM" id="Phobius"/>
    </source>
</evidence>
<evidence type="ECO:0000256" key="3">
    <source>
        <dbReference type="ARBA" id="ARBA00022692"/>
    </source>
</evidence>
<feature type="transmembrane region" description="Helical" evidence="7">
    <location>
        <begin position="87"/>
        <end position="112"/>
    </location>
</feature>
<proteinExistence type="predicted"/>
<keyword evidence="2" id="KW-0813">Transport</keyword>
<feature type="transmembrane region" description="Helical" evidence="7">
    <location>
        <begin position="180"/>
        <end position="200"/>
    </location>
</feature>
<feature type="transmembrane region" description="Helical" evidence="7">
    <location>
        <begin position="155"/>
        <end position="174"/>
    </location>
</feature>
<feature type="transmembrane region" description="Helical" evidence="7">
    <location>
        <begin position="480"/>
        <end position="499"/>
    </location>
</feature>
<dbReference type="Proteomes" id="UP001301769">
    <property type="component" value="Unassembled WGS sequence"/>
</dbReference>